<dbReference type="PANTHER" id="PTHR43377">
    <property type="entry name" value="BILIVERDIN REDUCTASE A"/>
    <property type="match status" value="1"/>
</dbReference>
<evidence type="ECO:0000313" key="4">
    <source>
        <dbReference type="EMBL" id="MFD1677477.1"/>
    </source>
</evidence>
<dbReference type="InterPro" id="IPR004104">
    <property type="entry name" value="Gfo/Idh/MocA-like_OxRdtase_C"/>
</dbReference>
<sequence length="352" mass="38799">MSISANDKLKIALVGGGAATFSPKGVTWFDGAGHWGVQHARILSERADVDFCAIVGRHAEKTKARAVQFHVQAYLDVQEMLERAQPDLVCVCLPNQDHYDVTLQLIQAGVPLFVEKPLVFDLAQAKRLISEAAARNLFFGINFNHRYARPVALAHDAIQQGKLGQLVFATWRFGGEGASDHPHANLFETQCHGFDMLEHLCGPVASVMAEMTDVTGNGFNTMALSLKFENGAIGSMVGSYDSSYAYHDTHRVEVNGTDGRVVIVDTVKEYAYQRAGSEIAEIWQAGYFNDVDREFHKTFDRHMDEVICALREGRQPPIHAKAGYRAVLLASAAARSFELGRRVHVAEIVDGK</sequence>
<evidence type="ECO:0000313" key="5">
    <source>
        <dbReference type="Proteomes" id="UP001597079"/>
    </source>
</evidence>
<reference evidence="5" key="1">
    <citation type="journal article" date="2019" name="Int. J. Syst. Evol. Microbiol.">
        <title>The Global Catalogue of Microorganisms (GCM) 10K type strain sequencing project: providing services to taxonomists for standard genome sequencing and annotation.</title>
        <authorList>
            <consortium name="The Broad Institute Genomics Platform"/>
            <consortium name="The Broad Institute Genome Sequencing Center for Infectious Disease"/>
            <person name="Wu L."/>
            <person name="Ma J."/>
        </authorList>
    </citation>
    <scope>NUCLEOTIDE SEQUENCE [LARGE SCALE GENOMIC DNA]</scope>
    <source>
        <strain evidence="5">CGMCC 1.12286</strain>
    </source>
</reference>
<dbReference type="SUPFAM" id="SSF51735">
    <property type="entry name" value="NAD(P)-binding Rossmann-fold domains"/>
    <property type="match status" value="1"/>
</dbReference>
<organism evidence="4 5">
    <name type="scientific">Alicyclobacillus fodiniaquatilis</name>
    <dbReference type="NCBI Taxonomy" id="1661150"/>
    <lineage>
        <taxon>Bacteria</taxon>
        <taxon>Bacillati</taxon>
        <taxon>Bacillota</taxon>
        <taxon>Bacilli</taxon>
        <taxon>Bacillales</taxon>
        <taxon>Alicyclobacillaceae</taxon>
        <taxon>Alicyclobacillus</taxon>
    </lineage>
</organism>
<gene>
    <name evidence="4" type="ORF">ACFSB2_22715</name>
</gene>
<feature type="domain" description="Gfo/Idh/MocA-like oxidoreductase C-terminal" evidence="3">
    <location>
        <begin position="186"/>
        <end position="344"/>
    </location>
</feature>
<dbReference type="SUPFAM" id="SSF55347">
    <property type="entry name" value="Glyceraldehyde-3-phosphate dehydrogenase-like, C-terminal domain"/>
    <property type="match status" value="1"/>
</dbReference>
<dbReference type="EMBL" id="JBHUCX010000092">
    <property type="protein sequence ID" value="MFD1677477.1"/>
    <property type="molecule type" value="Genomic_DNA"/>
</dbReference>
<evidence type="ECO:0000259" key="2">
    <source>
        <dbReference type="Pfam" id="PF01408"/>
    </source>
</evidence>
<evidence type="ECO:0000256" key="1">
    <source>
        <dbReference type="ARBA" id="ARBA00010928"/>
    </source>
</evidence>
<comment type="similarity">
    <text evidence="1">Belongs to the Gfo/Idh/MocA family.</text>
</comment>
<dbReference type="InterPro" id="IPR051450">
    <property type="entry name" value="Gfo/Idh/MocA_Oxidoreductases"/>
</dbReference>
<dbReference type="Pfam" id="PF01408">
    <property type="entry name" value="GFO_IDH_MocA"/>
    <property type="match status" value="1"/>
</dbReference>
<protein>
    <submittedName>
        <fullName evidence="4">Gfo/Idh/MocA family protein</fullName>
    </submittedName>
</protein>
<dbReference type="Gene3D" id="3.40.50.720">
    <property type="entry name" value="NAD(P)-binding Rossmann-like Domain"/>
    <property type="match status" value="1"/>
</dbReference>
<dbReference type="Proteomes" id="UP001597079">
    <property type="component" value="Unassembled WGS sequence"/>
</dbReference>
<comment type="caution">
    <text evidence="4">The sequence shown here is derived from an EMBL/GenBank/DDBJ whole genome shotgun (WGS) entry which is preliminary data.</text>
</comment>
<dbReference type="InterPro" id="IPR000683">
    <property type="entry name" value="Gfo/Idh/MocA-like_OxRdtase_N"/>
</dbReference>
<dbReference type="PANTHER" id="PTHR43377:SF1">
    <property type="entry name" value="BILIVERDIN REDUCTASE A"/>
    <property type="match status" value="1"/>
</dbReference>
<name>A0ABW4JM48_9BACL</name>
<dbReference type="RefSeq" id="WP_377945367.1">
    <property type="nucleotide sequence ID" value="NZ_JBHUCX010000092.1"/>
</dbReference>
<evidence type="ECO:0000259" key="3">
    <source>
        <dbReference type="Pfam" id="PF02894"/>
    </source>
</evidence>
<dbReference type="Gene3D" id="3.30.360.10">
    <property type="entry name" value="Dihydrodipicolinate Reductase, domain 2"/>
    <property type="match status" value="1"/>
</dbReference>
<keyword evidence="5" id="KW-1185">Reference proteome</keyword>
<accession>A0ABW4JM48</accession>
<dbReference type="InterPro" id="IPR036291">
    <property type="entry name" value="NAD(P)-bd_dom_sf"/>
</dbReference>
<dbReference type="Pfam" id="PF02894">
    <property type="entry name" value="GFO_IDH_MocA_C"/>
    <property type="match status" value="1"/>
</dbReference>
<proteinExistence type="inferred from homology"/>
<feature type="domain" description="Gfo/Idh/MocA-like oxidoreductase N-terminal" evidence="2">
    <location>
        <begin position="31"/>
        <end position="142"/>
    </location>
</feature>